<dbReference type="Gene3D" id="3.40.50.1010">
    <property type="entry name" value="5'-nuclease"/>
    <property type="match status" value="1"/>
</dbReference>
<feature type="region of interest" description="Disordered" evidence="1">
    <location>
        <begin position="75"/>
        <end position="193"/>
    </location>
</feature>
<dbReference type="GO" id="GO:0005634">
    <property type="term" value="C:nucleus"/>
    <property type="evidence" value="ECO:0007669"/>
    <property type="project" value="TreeGrafter"/>
</dbReference>
<protein>
    <recommendedName>
        <fullName evidence="4">NYN domain-containing protein</fullName>
    </recommendedName>
</protein>
<reference evidence="2" key="1">
    <citation type="submission" date="2023-01" db="EMBL/GenBank/DDBJ databases">
        <authorList>
            <person name="Van Ghelder C."/>
            <person name="Rancurel C."/>
        </authorList>
    </citation>
    <scope>NUCLEOTIDE SEQUENCE</scope>
    <source>
        <strain evidence="2">CNCM I-4278</strain>
    </source>
</reference>
<evidence type="ECO:0000256" key="1">
    <source>
        <dbReference type="SAM" id="MobiDB-lite"/>
    </source>
</evidence>
<keyword evidence="3" id="KW-1185">Reference proteome</keyword>
<dbReference type="Proteomes" id="UP001152607">
    <property type="component" value="Unassembled WGS sequence"/>
</dbReference>
<dbReference type="GO" id="GO:0005085">
    <property type="term" value="F:guanyl-nucleotide exchange factor activity"/>
    <property type="evidence" value="ECO:0007669"/>
    <property type="project" value="TreeGrafter"/>
</dbReference>
<dbReference type="CDD" id="cd18724">
    <property type="entry name" value="PIN_LabA-like"/>
    <property type="match status" value="1"/>
</dbReference>
<accession>A0A9W4UJ50</accession>
<feature type="region of interest" description="Disordered" evidence="1">
    <location>
        <begin position="543"/>
        <end position="570"/>
    </location>
</feature>
<name>A0A9W4UJ50_9PLEO</name>
<proteinExistence type="predicted"/>
<feature type="compositionally biased region" description="Polar residues" evidence="1">
    <location>
        <begin position="320"/>
        <end position="329"/>
    </location>
</feature>
<dbReference type="PANTHER" id="PTHR15837:SF5">
    <property type="entry name" value="NYN DOMAIN-CONTAINING PROTEIN"/>
    <property type="match status" value="1"/>
</dbReference>
<sequence length="673" mass="73659">MPSRPTDPGWEFGAALDLISSDTRINPPGLSSSNDALRVSVPTPKILHEKTSQQSLRLGNFGKLFAELGIVGNIPVPPISPVETDSAELSSSSDGNCVQPPAQPKKIKSTKEAPARLVDGTKSPTALTPKALSEDEERSRSPTKSLENSIPAGLSKGARRRARKQLEKALANKTEPVAPLEKKAADPPKDEKARPILVVPANTTNTKALAHKESDLKQQSRTPSRSNVGAKIRPATPVQVVSTPIILSKLSQNPLAAAFVPLASSQPAPSSVDALSHNASVPNQPTHVISYQSENGSFPSKSSNPTPLVQSVPLPVPSQHMSTPPRSSVNTYYTPQAQKTSIQNHGLIPRTVQPTKVPRSEIPIIPQHQMQPAQHSVVYPQATRMPFTPGKLAGPLTVRPKTDRNFHFFNQLLGNFPEDLQWLVSPMQLCNEKKVPQGLHVFVDASNIMIGFQWAMKKYRVAPFEISFDSLALLMERRRPVAKRVFAGSHREASPNPCITKLHQMSKAVGYENTINEQVLINREDSERKKFFKDVEKMGFQKAVEKSKRGSGSGSDSETGAADDAAPLAPATPRWVEQGVDEIIHLKMCQSIIDTEVPTTMVLATGDGAEAEHSDGFLAHVERALKKGWKIELVSWRQQTNGGYRNKKFRAKWGDRFKIIELDDYLEALIDTP</sequence>
<dbReference type="AlphaFoldDB" id="A0A9W4UJ50"/>
<dbReference type="OrthoDB" id="5590473at2759"/>
<dbReference type="GO" id="GO:0031267">
    <property type="term" value="F:small GTPase binding"/>
    <property type="evidence" value="ECO:0007669"/>
    <property type="project" value="TreeGrafter"/>
</dbReference>
<dbReference type="EMBL" id="CAOQHR010000005">
    <property type="protein sequence ID" value="CAI6335233.1"/>
    <property type="molecule type" value="Genomic_DNA"/>
</dbReference>
<feature type="compositionally biased region" description="Polar residues" evidence="1">
    <location>
        <begin position="289"/>
        <end position="306"/>
    </location>
</feature>
<feature type="region of interest" description="Disordered" evidence="1">
    <location>
        <begin position="289"/>
        <end position="329"/>
    </location>
</feature>
<feature type="region of interest" description="Disordered" evidence="1">
    <location>
        <begin position="210"/>
        <end position="229"/>
    </location>
</feature>
<feature type="compositionally biased region" description="Basic and acidic residues" evidence="1">
    <location>
        <begin position="180"/>
        <end position="193"/>
    </location>
</feature>
<organism evidence="2 3">
    <name type="scientific">Periconia digitata</name>
    <dbReference type="NCBI Taxonomy" id="1303443"/>
    <lineage>
        <taxon>Eukaryota</taxon>
        <taxon>Fungi</taxon>
        <taxon>Dikarya</taxon>
        <taxon>Ascomycota</taxon>
        <taxon>Pezizomycotina</taxon>
        <taxon>Dothideomycetes</taxon>
        <taxon>Pleosporomycetidae</taxon>
        <taxon>Pleosporales</taxon>
        <taxon>Massarineae</taxon>
        <taxon>Periconiaceae</taxon>
        <taxon>Periconia</taxon>
    </lineage>
</organism>
<dbReference type="GO" id="GO:0006606">
    <property type="term" value="P:protein import into nucleus"/>
    <property type="evidence" value="ECO:0007669"/>
    <property type="project" value="TreeGrafter"/>
</dbReference>
<evidence type="ECO:0008006" key="4">
    <source>
        <dbReference type="Google" id="ProtNLM"/>
    </source>
</evidence>
<feature type="compositionally biased region" description="Polar residues" evidence="1">
    <location>
        <begin position="87"/>
        <end position="96"/>
    </location>
</feature>
<feature type="compositionally biased region" description="Low complexity" evidence="1">
    <location>
        <begin position="307"/>
        <end position="319"/>
    </location>
</feature>
<dbReference type="InterPro" id="IPR007681">
    <property type="entry name" value="Mog1"/>
</dbReference>
<dbReference type="PANTHER" id="PTHR15837">
    <property type="entry name" value="RAN GUANINE NUCLEOTIDE RELEASE FACTOR"/>
    <property type="match status" value="1"/>
</dbReference>
<evidence type="ECO:0000313" key="2">
    <source>
        <dbReference type="EMBL" id="CAI6335233.1"/>
    </source>
</evidence>
<gene>
    <name evidence="2" type="ORF">PDIGIT_LOCUS8312</name>
</gene>
<comment type="caution">
    <text evidence="2">The sequence shown here is derived from an EMBL/GenBank/DDBJ whole genome shotgun (WGS) entry which is preliminary data.</text>
</comment>
<evidence type="ECO:0000313" key="3">
    <source>
        <dbReference type="Proteomes" id="UP001152607"/>
    </source>
</evidence>